<evidence type="ECO:0000259" key="1">
    <source>
        <dbReference type="PROSITE" id="PS51746"/>
    </source>
</evidence>
<dbReference type="EMBL" id="PNBA02000019">
    <property type="protein sequence ID" value="KAG6391103.1"/>
    <property type="molecule type" value="Genomic_DNA"/>
</dbReference>
<gene>
    <name evidence="2" type="ORF">SASPL_148852</name>
</gene>
<dbReference type="PANTHER" id="PTHR47992">
    <property type="entry name" value="PROTEIN PHOSPHATASE"/>
    <property type="match status" value="1"/>
</dbReference>
<name>A0A8X8WA38_SALSN</name>
<feature type="domain" description="PPM-type phosphatase" evidence="1">
    <location>
        <begin position="24"/>
        <end position="229"/>
    </location>
</feature>
<evidence type="ECO:0000313" key="3">
    <source>
        <dbReference type="Proteomes" id="UP000298416"/>
    </source>
</evidence>
<sequence length="246" mass="27142">MDWKCGYAYFECIEVMDLVLVFNIVGITYETLDFRTESTFCAVYNGHGPVPSGQKVETKTLGMQTNFDCYCRGTTTALTLLKQDEDVVIAQIGNSGAVLGTRDENNKLIPVCLTVMGYKPHHLPAATIRKCRGRRIFVEPEPQNHKDTPYLTPTPLISHRRIADEDEFVVLATAGVWDVLSNEDVVTIVATCPTRSDAAQAVVGAAIRAWMNKYPTSQVDDCAVACLFLNSTTNSTPHPLAQLTQH</sequence>
<evidence type="ECO:0000313" key="2">
    <source>
        <dbReference type="EMBL" id="KAG6391103.1"/>
    </source>
</evidence>
<dbReference type="Pfam" id="PF00481">
    <property type="entry name" value="PP2C"/>
    <property type="match status" value="1"/>
</dbReference>
<comment type="caution">
    <text evidence="2">The sequence shown here is derived from an EMBL/GenBank/DDBJ whole genome shotgun (WGS) entry which is preliminary data.</text>
</comment>
<dbReference type="GO" id="GO:0004722">
    <property type="term" value="F:protein serine/threonine phosphatase activity"/>
    <property type="evidence" value="ECO:0007669"/>
    <property type="project" value="InterPro"/>
</dbReference>
<organism evidence="2">
    <name type="scientific">Salvia splendens</name>
    <name type="common">Scarlet sage</name>
    <dbReference type="NCBI Taxonomy" id="180675"/>
    <lineage>
        <taxon>Eukaryota</taxon>
        <taxon>Viridiplantae</taxon>
        <taxon>Streptophyta</taxon>
        <taxon>Embryophyta</taxon>
        <taxon>Tracheophyta</taxon>
        <taxon>Spermatophyta</taxon>
        <taxon>Magnoliopsida</taxon>
        <taxon>eudicotyledons</taxon>
        <taxon>Gunneridae</taxon>
        <taxon>Pentapetalae</taxon>
        <taxon>asterids</taxon>
        <taxon>lamiids</taxon>
        <taxon>Lamiales</taxon>
        <taxon>Lamiaceae</taxon>
        <taxon>Nepetoideae</taxon>
        <taxon>Mentheae</taxon>
        <taxon>Salviinae</taxon>
        <taxon>Salvia</taxon>
        <taxon>Salvia subgen. Calosphace</taxon>
        <taxon>core Calosphace</taxon>
    </lineage>
</organism>
<accession>A0A8X8WA38</accession>
<keyword evidence="3" id="KW-1185">Reference proteome</keyword>
<proteinExistence type="predicted"/>
<dbReference type="SUPFAM" id="SSF81606">
    <property type="entry name" value="PP2C-like"/>
    <property type="match status" value="1"/>
</dbReference>
<dbReference type="AlphaFoldDB" id="A0A8X8WA38"/>
<dbReference type="InterPro" id="IPR015655">
    <property type="entry name" value="PP2C"/>
</dbReference>
<protein>
    <recommendedName>
        <fullName evidence="1">PPM-type phosphatase domain-containing protein</fullName>
    </recommendedName>
</protein>
<dbReference type="InterPro" id="IPR036457">
    <property type="entry name" value="PPM-type-like_dom_sf"/>
</dbReference>
<dbReference type="SMART" id="SM00332">
    <property type="entry name" value="PP2Cc"/>
    <property type="match status" value="1"/>
</dbReference>
<dbReference type="Proteomes" id="UP000298416">
    <property type="component" value="Unassembled WGS sequence"/>
</dbReference>
<dbReference type="CDD" id="cd00143">
    <property type="entry name" value="PP2Cc"/>
    <property type="match status" value="1"/>
</dbReference>
<reference evidence="2" key="1">
    <citation type="submission" date="2018-01" db="EMBL/GenBank/DDBJ databases">
        <authorList>
            <person name="Mao J.F."/>
        </authorList>
    </citation>
    <scope>NUCLEOTIDE SEQUENCE</scope>
    <source>
        <strain evidence="2">Huo1</strain>
        <tissue evidence="2">Leaf</tissue>
    </source>
</reference>
<dbReference type="Gene3D" id="3.60.40.10">
    <property type="entry name" value="PPM-type phosphatase domain"/>
    <property type="match status" value="2"/>
</dbReference>
<dbReference type="PROSITE" id="PS51746">
    <property type="entry name" value="PPM_2"/>
    <property type="match status" value="1"/>
</dbReference>
<dbReference type="InterPro" id="IPR001932">
    <property type="entry name" value="PPM-type_phosphatase-like_dom"/>
</dbReference>
<reference evidence="2" key="2">
    <citation type="submission" date="2020-08" db="EMBL/GenBank/DDBJ databases">
        <title>Plant Genome Project.</title>
        <authorList>
            <person name="Zhang R.-G."/>
        </authorList>
    </citation>
    <scope>NUCLEOTIDE SEQUENCE</scope>
    <source>
        <strain evidence="2">Huo1</strain>
        <tissue evidence="2">Leaf</tissue>
    </source>
</reference>